<evidence type="ECO:0000313" key="1">
    <source>
        <dbReference type="EMBL" id="CAB4885219.1"/>
    </source>
</evidence>
<reference evidence="1" key="1">
    <citation type="submission" date="2020-05" db="EMBL/GenBank/DDBJ databases">
        <authorList>
            <person name="Chiriac C."/>
            <person name="Salcher M."/>
            <person name="Ghai R."/>
            <person name="Kavagutti S V."/>
        </authorList>
    </citation>
    <scope>NUCLEOTIDE SEQUENCE</scope>
</reference>
<accession>A0A6J7EYS0</accession>
<protein>
    <submittedName>
        <fullName evidence="1">Unannotated protein</fullName>
    </submittedName>
</protein>
<dbReference type="AlphaFoldDB" id="A0A6J7EYS0"/>
<name>A0A6J7EYS0_9ZZZZ</name>
<dbReference type="EMBL" id="CAFBLZ010000039">
    <property type="protein sequence ID" value="CAB4885219.1"/>
    <property type="molecule type" value="Genomic_DNA"/>
</dbReference>
<sequence length="113" mass="11972">MKTKLIAALAVLVVLFALGFRIGHPQDGLESAMGSAKSSLVIYKHSGSYSIGQKVVVDVAGQGMETGVIKSASTESVDVDTRAAFIRVNQKDVRGKLIVVIPFFGYIFSVVGL</sequence>
<proteinExistence type="predicted"/>
<gene>
    <name evidence="1" type="ORF">UFOPK3482_00591</name>
</gene>
<organism evidence="1">
    <name type="scientific">freshwater metagenome</name>
    <dbReference type="NCBI Taxonomy" id="449393"/>
    <lineage>
        <taxon>unclassified sequences</taxon>
        <taxon>metagenomes</taxon>
        <taxon>ecological metagenomes</taxon>
    </lineage>
</organism>